<feature type="compositionally biased region" description="Gly residues" evidence="1">
    <location>
        <begin position="261"/>
        <end position="290"/>
    </location>
</feature>
<feature type="compositionally biased region" description="Gly residues" evidence="1">
    <location>
        <begin position="186"/>
        <end position="218"/>
    </location>
</feature>
<feature type="compositionally biased region" description="Basic and acidic residues" evidence="1">
    <location>
        <begin position="415"/>
        <end position="455"/>
    </location>
</feature>
<evidence type="ECO:0000313" key="3">
    <source>
        <dbReference type="Proteomes" id="UP001501576"/>
    </source>
</evidence>
<feature type="compositionally biased region" description="Basic and acidic residues" evidence="1">
    <location>
        <begin position="343"/>
        <end position="361"/>
    </location>
</feature>
<protein>
    <submittedName>
        <fullName evidence="2">Uncharacterized protein</fullName>
    </submittedName>
</protein>
<dbReference type="EMBL" id="BAAABZ010000071">
    <property type="protein sequence ID" value="GAA0554508.1"/>
    <property type="molecule type" value="Genomic_DNA"/>
</dbReference>
<feature type="region of interest" description="Disordered" evidence="1">
    <location>
        <begin position="114"/>
        <end position="477"/>
    </location>
</feature>
<comment type="caution">
    <text evidence="2">The sequence shown here is derived from an EMBL/GenBank/DDBJ whole genome shotgun (WGS) entry which is preliminary data.</text>
</comment>
<organism evidence="2 3">
    <name type="scientific">Streptomyces mordarskii</name>
    <dbReference type="NCBI Taxonomy" id="1226758"/>
    <lineage>
        <taxon>Bacteria</taxon>
        <taxon>Bacillati</taxon>
        <taxon>Actinomycetota</taxon>
        <taxon>Actinomycetes</taxon>
        <taxon>Kitasatosporales</taxon>
        <taxon>Streptomycetaceae</taxon>
        <taxon>Streptomyces</taxon>
    </lineage>
</organism>
<dbReference type="RefSeq" id="WP_346160841.1">
    <property type="nucleotide sequence ID" value="NZ_BAAABZ010000071.1"/>
</dbReference>
<accession>A0ABN1DX58</accession>
<evidence type="ECO:0000256" key="1">
    <source>
        <dbReference type="SAM" id="MobiDB-lite"/>
    </source>
</evidence>
<feature type="region of interest" description="Disordered" evidence="1">
    <location>
        <begin position="1"/>
        <end position="91"/>
    </location>
</feature>
<feature type="compositionally biased region" description="Basic and acidic residues" evidence="1">
    <location>
        <begin position="308"/>
        <end position="335"/>
    </location>
</feature>
<feature type="compositionally biased region" description="Low complexity" evidence="1">
    <location>
        <begin position="1"/>
        <end position="22"/>
    </location>
</feature>
<sequence length="627" mass="63392">MAADTVPAAVPDPNNPPTADTTDSARTPAGSSLFAAIDPARPAPDFDLNPSAAEVTEGAGETVTGGGSSASFHGEENTGQGGGNNGSNSGQKQGIWRAWLLAGAERWRKGAGANIKRLDLQKAKAQARQVKVNRQVSVNRSGGLLGKSSSGNSGAGGASGKDNKSLNSKNSGGAAPKGPKNPTGSTGSGSSGRSGRGGGSGSGGGAGRGPNGSGGSGWGAAPKNHGGTGSNTQPKSPKPPKEQKTQGGGRPKQSGKAKDSSGGGSGPSGGPSSGSGSGKNGAKGPAGAGGKDAPAGDLKPKKQTGQDSKGEKPGLTGKDSDPQKISLKKNEEKKAAGGGNTEPGKKPEQKHGEPRAEKDGKTGTGKGPNSTPAGKANGSKGPKGKPFSTQSSRETGYRDGSRAAKTVAHIQAYRDGVKDGWDDTSEAADREKTRLDKAHETHKKTLAEARDKEQKVTGQASSADYHQAPADAGPQPIPVKDVTATHVVLGDRPARDSLTRGEVRSLKSFERRLEAKVAARIANAEKTKALKTHAEAQATKTTQLLESARAVKGGDKLLGKLAKLQEAALVQSARADEAHTRAVRAADATQAVLANIKTRYGAMYQAVIDSPETSPAETAFYLGDRNG</sequence>
<proteinExistence type="predicted"/>
<keyword evidence="3" id="KW-1185">Reference proteome</keyword>
<gene>
    <name evidence="2" type="ORF">GCM10010390_65760</name>
</gene>
<dbReference type="Proteomes" id="UP001501576">
    <property type="component" value="Unassembled WGS sequence"/>
</dbReference>
<name>A0ABN1DX58_9ACTN</name>
<feature type="compositionally biased region" description="Low complexity" evidence="1">
    <location>
        <begin position="51"/>
        <end position="62"/>
    </location>
</feature>
<reference evidence="2 3" key="1">
    <citation type="journal article" date="2019" name="Int. J. Syst. Evol. Microbiol.">
        <title>The Global Catalogue of Microorganisms (GCM) 10K type strain sequencing project: providing services to taxonomists for standard genome sequencing and annotation.</title>
        <authorList>
            <consortium name="The Broad Institute Genomics Platform"/>
            <consortium name="The Broad Institute Genome Sequencing Center for Infectious Disease"/>
            <person name="Wu L."/>
            <person name="Ma J."/>
        </authorList>
    </citation>
    <scope>NUCLEOTIDE SEQUENCE [LARGE SCALE GENOMIC DNA]</scope>
    <source>
        <strain evidence="2 3">JCM 5052</strain>
    </source>
</reference>
<evidence type="ECO:0000313" key="2">
    <source>
        <dbReference type="EMBL" id="GAA0554508.1"/>
    </source>
</evidence>